<dbReference type="Gene3D" id="3.20.20.70">
    <property type="entry name" value="Aldolase class I"/>
    <property type="match status" value="1"/>
</dbReference>
<dbReference type="PANTHER" id="PTHR43303">
    <property type="entry name" value="NADPH DEHYDROGENASE C23G7.10C-RELATED"/>
    <property type="match status" value="1"/>
</dbReference>
<evidence type="ECO:0000256" key="2">
    <source>
        <dbReference type="ARBA" id="ARBA00022630"/>
    </source>
</evidence>
<proteinExistence type="predicted"/>
<comment type="cofactor">
    <cofactor evidence="1">
        <name>FMN</name>
        <dbReference type="ChEBI" id="CHEBI:58210"/>
    </cofactor>
</comment>
<dbReference type="GO" id="GO:0010181">
    <property type="term" value="F:FMN binding"/>
    <property type="evidence" value="ECO:0007669"/>
    <property type="project" value="InterPro"/>
</dbReference>
<dbReference type="AlphaFoldDB" id="A0A6J7H6I3"/>
<organism evidence="7">
    <name type="scientific">freshwater metagenome</name>
    <dbReference type="NCBI Taxonomy" id="449393"/>
    <lineage>
        <taxon>unclassified sequences</taxon>
        <taxon>metagenomes</taxon>
        <taxon>ecological metagenomes</taxon>
    </lineage>
</organism>
<sequence length="429" mass="46230">MSRTTGPRPISNRPCNSEADISGDWLIMFRRYSPGGGIARTPARLCAGVTETATTTPHLSTAGLFEPFEVKSLKLRNRFAMAPMTRAFSPDGIPGPDVAEYYRKRAAGGTGLIITEGTYIPDPAAGPHTRVPRIYGDASLEGWKGVVDAVHAEGSAIIPQLWHLGVERGTEPRLFPDVTTVSPSGIALDGSSVGRAFTDADLDELTSHWVQAAVNAKNTGFDGLELHGAHGYLLDEFLWATTNVRDDEFGGSLEARTRFPAQVVAAIRAAVGDDFAIVYRFSQWKSNHFDARLAENPAELDRVLTPLVEAGVDVLHASTRRHWDPAFPELDGVDGKLGLAGWTRKLTGVPTITVGSVGLDSVFTSAWSEDAASGVTGLDALAGQFQDGEFDLVAVGRALLSDPEWVNKVGDGRVDERIEFTRDHIRNLV</sequence>
<feature type="domain" description="NADH:flavin oxidoreductase/NADH oxidase N-terminal" evidence="6">
    <location>
        <begin position="64"/>
        <end position="415"/>
    </location>
</feature>
<dbReference type="InterPro" id="IPR044152">
    <property type="entry name" value="YqjM-like"/>
</dbReference>
<evidence type="ECO:0000313" key="7">
    <source>
        <dbReference type="EMBL" id="CAB4914668.1"/>
    </source>
</evidence>
<dbReference type="InterPro" id="IPR001155">
    <property type="entry name" value="OxRdtase_FMN_N"/>
</dbReference>
<dbReference type="PANTHER" id="PTHR43303:SF4">
    <property type="entry name" value="NADPH DEHYDROGENASE C23G7.10C-RELATED"/>
    <property type="match status" value="1"/>
</dbReference>
<keyword evidence="4" id="KW-0521">NADP</keyword>
<dbReference type="SUPFAM" id="SSF51395">
    <property type="entry name" value="FMN-linked oxidoreductases"/>
    <property type="match status" value="1"/>
</dbReference>
<evidence type="ECO:0000256" key="5">
    <source>
        <dbReference type="ARBA" id="ARBA00023002"/>
    </source>
</evidence>
<evidence type="ECO:0000256" key="3">
    <source>
        <dbReference type="ARBA" id="ARBA00022643"/>
    </source>
</evidence>
<dbReference type="EMBL" id="CAFBLX010000304">
    <property type="protein sequence ID" value="CAB4914668.1"/>
    <property type="molecule type" value="Genomic_DNA"/>
</dbReference>
<protein>
    <submittedName>
        <fullName evidence="7">Unannotated protein</fullName>
    </submittedName>
</protein>
<keyword evidence="3" id="KW-0288">FMN</keyword>
<evidence type="ECO:0000256" key="4">
    <source>
        <dbReference type="ARBA" id="ARBA00022857"/>
    </source>
</evidence>
<keyword evidence="2" id="KW-0285">Flavoprotein</keyword>
<evidence type="ECO:0000259" key="6">
    <source>
        <dbReference type="Pfam" id="PF00724"/>
    </source>
</evidence>
<reference evidence="7" key="1">
    <citation type="submission" date="2020-05" db="EMBL/GenBank/DDBJ databases">
        <authorList>
            <person name="Chiriac C."/>
            <person name="Salcher M."/>
            <person name="Ghai R."/>
            <person name="Kavagutti S V."/>
        </authorList>
    </citation>
    <scope>NUCLEOTIDE SEQUENCE</scope>
</reference>
<dbReference type="Pfam" id="PF00724">
    <property type="entry name" value="Oxidored_FMN"/>
    <property type="match status" value="1"/>
</dbReference>
<evidence type="ECO:0000256" key="1">
    <source>
        <dbReference type="ARBA" id="ARBA00001917"/>
    </source>
</evidence>
<gene>
    <name evidence="7" type="ORF">UFOPK3472_03252</name>
</gene>
<keyword evidence="5" id="KW-0560">Oxidoreductase</keyword>
<dbReference type="InterPro" id="IPR013785">
    <property type="entry name" value="Aldolase_TIM"/>
</dbReference>
<accession>A0A6J7H6I3</accession>
<dbReference type="FunFam" id="3.20.20.70:FF:000262">
    <property type="entry name" value="NADH:flavin oxidoreductase"/>
    <property type="match status" value="1"/>
</dbReference>
<dbReference type="CDD" id="cd04747">
    <property type="entry name" value="OYE_like_5_FMN"/>
    <property type="match status" value="1"/>
</dbReference>
<dbReference type="GO" id="GO:0003959">
    <property type="term" value="F:NADPH dehydrogenase activity"/>
    <property type="evidence" value="ECO:0007669"/>
    <property type="project" value="InterPro"/>
</dbReference>
<name>A0A6J7H6I3_9ZZZZ</name>
<dbReference type="GO" id="GO:0050661">
    <property type="term" value="F:NADP binding"/>
    <property type="evidence" value="ECO:0007669"/>
    <property type="project" value="InterPro"/>
</dbReference>